<reference evidence="11 12" key="1">
    <citation type="submission" date="2019-06" db="EMBL/GenBank/DDBJ databases">
        <title>WGS assembly of Gossypium darwinii.</title>
        <authorList>
            <person name="Chen Z.J."/>
            <person name="Sreedasyam A."/>
            <person name="Ando A."/>
            <person name="Song Q."/>
            <person name="De L."/>
            <person name="Hulse-Kemp A."/>
            <person name="Ding M."/>
            <person name="Ye W."/>
            <person name="Kirkbride R."/>
            <person name="Jenkins J."/>
            <person name="Plott C."/>
            <person name="Lovell J."/>
            <person name="Lin Y.-M."/>
            <person name="Vaughn R."/>
            <person name="Liu B."/>
            <person name="Li W."/>
            <person name="Simpson S."/>
            <person name="Scheffler B."/>
            <person name="Saski C."/>
            <person name="Grover C."/>
            <person name="Hu G."/>
            <person name="Conover J."/>
            <person name="Carlson J."/>
            <person name="Shu S."/>
            <person name="Boston L."/>
            <person name="Williams M."/>
            <person name="Peterson D."/>
            <person name="Mcgee K."/>
            <person name="Jones D."/>
            <person name="Wendel J."/>
            <person name="Stelly D."/>
            <person name="Grimwood J."/>
            <person name="Schmutz J."/>
        </authorList>
    </citation>
    <scope>NUCLEOTIDE SEQUENCE [LARGE SCALE GENOMIC DNA]</scope>
    <source>
        <strain evidence="11">1808015.09</strain>
    </source>
</reference>
<dbReference type="Pfam" id="PF04833">
    <property type="entry name" value="COBRA"/>
    <property type="match status" value="1"/>
</dbReference>
<evidence type="ECO:0000256" key="4">
    <source>
        <dbReference type="ARBA" id="ARBA00022729"/>
    </source>
</evidence>
<feature type="signal peptide" evidence="9">
    <location>
        <begin position="1"/>
        <end position="30"/>
    </location>
</feature>
<keyword evidence="8" id="KW-0472">Membrane</keyword>
<gene>
    <name evidence="11" type="ORF">ES288_A12G027100v1</name>
</gene>
<dbReference type="EMBL" id="CM017699">
    <property type="protein sequence ID" value="TYG88510.1"/>
    <property type="molecule type" value="Genomic_DNA"/>
</dbReference>
<dbReference type="PANTHER" id="PTHR31673:SF30">
    <property type="entry name" value="COBRA-LIKE PROTEIN 6"/>
    <property type="match status" value="1"/>
</dbReference>
<evidence type="ECO:0000259" key="10">
    <source>
        <dbReference type="Pfam" id="PF25079"/>
    </source>
</evidence>
<evidence type="ECO:0000313" key="11">
    <source>
        <dbReference type="EMBL" id="TYG88510.1"/>
    </source>
</evidence>
<evidence type="ECO:0000256" key="5">
    <source>
        <dbReference type="ARBA" id="ARBA00023180"/>
    </source>
</evidence>
<keyword evidence="3" id="KW-0336">GPI-anchor</keyword>
<keyword evidence="8" id="KW-1133">Transmembrane helix</keyword>
<keyword evidence="12" id="KW-1185">Reference proteome</keyword>
<dbReference type="InterPro" id="IPR006918">
    <property type="entry name" value="COBRA_pln"/>
</dbReference>
<evidence type="ECO:0000256" key="1">
    <source>
        <dbReference type="ARBA" id="ARBA00004609"/>
    </source>
</evidence>
<organism evidence="11 12">
    <name type="scientific">Gossypium darwinii</name>
    <name type="common">Darwin's cotton</name>
    <name type="synonym">Gossypium barbadense var. darwinii</name>
    <dbReference type="NCBI Taxonomy" id="34276"/>
    <lineage>
        <taxon>Eukaryota</taxon>
        <taxon>Viridiplantae</taxon>
        <taxon>Streptophyta</taxon>
        <taxon>Embryophyta</taxon>
        <taxon>Tracheophyta</taxon>
        <taxon>Spermatophyta</taxon>
        <taxon>Magnoliopsida</taxon>
        <taxon>eudicotyledons</taxon>
        <taxon>Gunneridae</taxon>
        <taxon>Pentapetalae</taxon>
        <taxon>rosids</taxon>
        <taxon>malvids</taxon>
        <taxon>Malvales</taxon>
        <taxon>Malvaceae</taxon>
        <taxon>Malvoideae</taxon>
        <taxon>Gossypium</taxon>
    </lineage>
</organism>
<dbReference type="Pfam" id="PF25079">
    <property type="entry name" value="COB_C"/>
    <property type="match status" value="1"/>
</dbReference>
<dbReference type="Proteomes" id="UP000323506">
    <property type="component" value="Chromosome A12"/>
</dbReference>
<evidence type="ECO:0000313" key="12">
    <source>
        <dbReference type="Proteomes" id="UP000323506"/>
    </source>
</evidence>
<evidence type="ECO:0000256" key="3">
    <source>
        <dbReference type="ARBA" id="ARBA00022622"/>
    </source>
</evidence>
<dbReference type="GO" id="GO:0052324">
    <property type="term" value="P:plant-type cell wall cellulose biosynthetic process"/>
    <property type="evidence" value="ECO:0007669"/>
    <property type="project" value="TreeGrafter"/>
</dbReference>
<evidence type="ECO:0000256" key="8">
    <source>
        <dbReference type="SAM" id="Phobius"/>
    </source>
</evidence>
<keyword evidence="5" id="KW-0325">Glycoprotein</keyword>
<proteinExistence type="inferred from homology"/>
<comment type="subcellular location">
    <subcellularLocation>
        <location evidence="1">Cell membrane</location>
        <topology evidence="1">Lipid-anchor</topology>
        <topology evidence="1">GPI-anchor</topology>
    </subcellularLocation>
</comment>
<evidence type="ECO:0000256" key="6">
    <source>
        <dbReference type="ARBA" id="ARBA00023288"/>
    </source>
</evidence>
<dbReference type="PIRSF" id="PIRSF038122">
    <property type="entry name" value="COBRA"/>
    <property type="match status" value="1"/>
</dbReference>
<protein>
    <recommendedName>
        <fullName evidence="7">COBRA-like protein</fullName>
    </recommendedName>
</protein>
<dbReference type="PANTHER" id="PTHR31673">
    <property type="entry name" value="PROTEIN COBRA"/>
    <property type="match status" value="1"/>
</dbReference>
<comment type="similarity">
    <text evidence="2 7">Belongs to the COBRA family.</text>
</comment>
<keyword evidence="4 9" id="KW-0732">Signal</keyword>
<dbReference type="GO" id="GO:0005886">
    <property type="term" value="C:plasma membrane"/>
    <property type="evidence" value="ECO:0007669"/>
    <property type="project" value="UniProtKB-SubCell"/>
</dbReference>
<dbReference type="InterPro" id="IPR056900">
    <property type="entry name" value="COB_C"/>
</dbReference>
<sequence>MDPFYFVFGRSANMVLILIFFFCSVSPSYGYDPLDPKGNITIKWDLLQSNSDTNDVKVSLLNFQLYRHIELPGWKLGWEWLGKEVIWSIQEAEATEQGNCFRFKGGQLPYCCEKKPLIVDLLPRAPYKIQTSNCCKGGVLSSMIQDPTKYAAVFQMNIGAGGVVDSDFDMPQNFSLGVPGYTCAKPVQVAPSKYSSDGGRRWTQALGTWNVMCIYSQYQASTSPKCSSTYNDSIVHCPKCSCSCQGLSGSKCVKFGETPSLLQQVKDSNQEPPSIVRCTRHMCPIRPLALKITVNNLNILKNYSGWNLVALHPNLKSLTQVFSFNYHPLNQYGHINDSGMFWGVEYYNDMLLQEGEVGNVQSEMLLHKDEGIFSFREGWVFPKRILFNGDECVMPPPDDYPRLPKNTARAASFTLSIIFSSLFMLLIIFAC</sequence>
<feature type="domain" description="COBRA C-terminal" evidence="10">
    <location>
        <begin position="227"/>
        <end position="401"/>
    </location>
</feature>
<evidence type="ECO:0000256" key="2">
    <source>
        <dbReference type="ARBA" id="ARBA00005507"/>
    </source>
</evidence>
<feature type="chain" id="PRO_5023114692" description="COBRA-like protein" evidence="9">
    <location>
        <begin position="31"/>
        <end position="431"/>
    </location>
</feature>
<keyword evidence="6" id="KW-0449">Lipoprotein</keyword>
<dbReference type="GO" id="GO:0098552">
    <property type="term" value="C:side of membrane"/>
    <property type="evidence" value="ECO:0007669"/>
    <property type="project" value="UniProtKB-KW"/>
</dbReference>
<keyword evidence="8" id="KW-0812">Transmembrane</keyword>
<evidence type="ECO:0000256" key="7">
    <source>
        <dbReference type="PIRNR" id="PIRNR038122"/>
    </source>
</evidence>
<evidence type="ECO:0000256" key="9">
    <source>
        <dbReference type="SAM" id="SignalP"/>
    </source>
</evidence>
<dbReference type="GO" id="GO:0010215">
    <property type="term" value="P:cellulose microfibril organization"/>
    <property type="evidence" value="ECO:0007669"/>
    <property type="project" value="InterPro"/>
</dbReference>
<name>A0A5D2E5E2_GOSDA</name>
<accession>A0A5D2E5E2</accession>
<feature type="transmembrane region" description="Helical" evidence="8">
    <location>
        <begin position="410"/>
        <end position="430"/>
    </location>
</feature>
<dbReference type="AlphaFoldDB" id="A0A5D2E5E2"/>